<accession>A0ABS8C6E3</accession>
<evidence type="ECO:0000256" key="1">
    <source>
        <dbReference type="SAM" id="SignalP"/>
    </source>
</evidence>
<comment type="caution">
    <text evidence="3">The sequence shown here is derived from an EMBL/GenBank/DDBJ whole genome shotgun (WGS) entry which is preliminary data.</text>
</comment>
<dbReference type="Gene3D" id="3.40.250.10">
    <property type="entry name" value="Rhodanese-like domain"/>
    <property type="match status" value="1"/>
</dbReference>
<keyword evidence="1" id="KW-0732">Signal</keyword>
<sequence length="201" mass="22501">MSFHSWLVLPIALSMLFFNAPSLAQDSTKPVEQVDLTKSQLGLYLTAKEAYQLLENDPKAILVDVRDPVEIKFTGFAQATKVHVPFQLTDVSLWNEQAQSWAMRPNLHFDQELLQKLNQLGVAKDANIIMMCRSGSTRSAPAADRLAVYGYSKVWSVSDGFEGTTEKTGLSKGVRKVDGWRNSGLPWSYKIPEGVAWRPQQ</sequence>
<feature type="signal peptide" evidence="1">
    <location>
        <begin position="1"/>
        <end position="24"/>
    </location>
</feature>
<dbReference type="InterPro" id="IPR036873">
    <property type="entry name" value="Rhodanese-like_dom_sf"/>
</dbReference>
<protein>
    <recommendedName>
        <fullName evidence="2">Rhodanese domain-containing protein</fullName>
    </recommendedName>
</protein>
<dbReference type="InterPro" id="IPR001763">
    <property type="entry name" value="Rhodanese-like_dom"/>
</dbReference>
<dbReference type="EMBL" id="JAEINI020000011">
    <property type="protein sequence ID" value="MCB5227857.1"/>
    <property type="molecule type" value="Genomic_DNA"/>
</dbReference>
<evidence type="ECO:0000259" key="2">
    <source>
        <dbReference type="PROSITE" id="PS50206"/>
    </source>
</evidence>
<dbReference type="SMART" id="SM00450">
    <property type="entry name" value="RHOD"/>
    <property type="match status" value="1"/>
</dbReference>
<feature type="chain" id="PRO_5046308769" description="Rhodanese domain-containing protein" evidence="1">
    <location>
        <begin position="25"/>
        <end position="201"/>
    </location>
</feature>
<evidence type="ECO:0000313" key="3">
    <source>
        <dbReference type="EMBL" id="MCB5227857.1"/>
    </source>
</evidence>
<proteinExistence type="predicted"/>
<name>A0ABS8C6E3_9ALTE</name>
<dbReference type="RefSeq" id="WP_226751921.1">
    <property type="nucleotide sequence ID" value="NZ_JAEINI020000011.1"/>
</dbReference>
<dbReference type="PROSITE" id="PS50206">
    <property type="entry name" value="RHODANESE_3"/>
    <property type="match status" value="1"/>
</dbReference>
<organism evidence="3 4">
    <name type="scientific">Alishewanella maricola</name>
    <dbReference type="NCBI Taxonomy" id="2795740"/>
    <lineage>
        <taxon>Bacteria</taxon>
        <taxon>Pseudomonadati</taxon>
        <taxon>Pseudomonadota</taxon>
        <taxon>Gammaproteobacteria</taxon>
        <taxon>Alteromonadales</taxon>
        <taxon>Alteromonadaceae</taxon>
        <taxon>Alishewanella</taxon>
    </lineage>
</organism>
<dbReference type="Proteomes" id="UP000633814">
    <property type="component" value="Unassembled WGS sequence"/>
</dbReference>
<feature type="domain" description="Rhodanese" evidence="2">
    <location>
        <begin position="56"/>
        <end position="173"/>
    </location>
</feature>
<dbReference type="Pfam" id="PF00581">
    <property type="entry name" value="Rhodanese"/>
    <property type="match status" value="1"/>
</dbReference>
<evidence type="ECO:0000313" key="4">
    <source>
        <dbReference type="Proteomes" id="UP000633814"/>
    </source>
</evidence>
<gene>
    <name evidence="3" type="ORF">JAO78_013650</name>
</gene>
<dbReference type="SUPFAM" id="SSF52821">
    <property type="entry name" value="Rhodanese/Cell cycle control phosphatase"/>
    <property type="match status" value="1"/>
</dbReference>
<reference evidence="3 4" key="1">
    <citation type="submission" date="2021-10" db="EMBL/GenBank/DDBJ databases">
        <title>Alishewanella koreense sp. nov. isolated from seawater of southwestern coast in South Korea and the proposal for the reclassification of Rheinheimera perlucida and Rheinheimera tuosuensis as Arsukibacterium perlucida and Arsukibacterium tuosuensis.</title>
        <authorList>
            <person name="Kim K.H."/>
            <person name="Ruan W."/>
            <person name="Kim K.R."/>
            <person name="Baek J.H."/>
            <person name="Jeon C.O."/>
        </authorList>
    </citation>
    <scope>NUCLEOTIDE SEQUENCE [LARGE SCALE GENOMIC DNA]</scope>
    <source>
        <strain evidence="3 4">16-MA</strain>
    </source>
</reference>
<keyword evidence="4" id="KW-1185">Reference proteome</keyword>